<gene>
    <name evidence="1" type="ORF">BT96DRAFT_919947</name>
</gene>
<organism evidence="1 2">
    <name type="scientific">Gymnopus androsaceus JB14</name>
    <dbReference type="NCBI Taxonomy" id="1447944"/>
    <lineage>
        <taxon>Eukaryota</taxon>
        <taxon>Fungi</taxon>
        <taxon>Dikarya</taxon>
        <taxon>Basidiomycota</taxon>
        <taxon>Agaricomycotina</taxon>
        <taxon>Agaricomycetes</taxon>
        <taxon>Agaricomycetidae</taxon>
        <taxon>Agaricales</taxon>
        <taxon>Marasmiineae</taxon>
        <taxon>Omphalotaceae</taxon>
        <taxon>Gymnopus</taxon>
    </lineage>
</organism>
<dbReference type="AlphaFoldDB" id="A0A6A4HQY9"/>
<dbReference type="OrthoDB" id="3007465at2759"/>
<proteinExistence type="predicted"/>
<reference evidence="1" key="1">
    <citation type="journal article" date="2019" name="Environ. Microbiol.">
        <title>Fungal ecological strategies reflected in gene transcription - a case study of two litter decomposers.</title>
        <authorList>
            <person name="Barbi F."/>
            <person name="Kohler A."/>
            <person name="Barry K."/>
            <person name="Baskaran P."/>
            <person name="Daum C."/>
            <person name="Fauchery L."/>
            <person name="Ihrmark K."/>
            <person name="Kuo A."/>
            <person name="LaButti K."/>
            <person name="Lipzen A."/>
            <person name="Morin E."/>
            <person name="Grigoriev I.V."/>
            <person name="Henrissat B."/>
            <person name="Lindahl B."/>
            <person name="Martin F."/>
        </authorList>
    </citation>
    <scope>NUCLEOTIDE SEQUENCE</scope>
    <source>
        <strain evidence="1">JB14</strain>
    </source>
</reference>
<sequence>MPESQELLGKQVLNPFGSSYRLLPADQASRPSYNCWMAIAPIVASQDYKVCQFLEWTDRWRALATCRVLLWDEDNVR</sequence>
<protein>
    <submittedName>
        <fullName evidence="1">Uncharacterized protein</fullName>
    </submittedName>
</protein>
<dbReference type="EMBL" id="ML769465">
    <property type="protein sequence ID" value="KAE9399768.1"/>
    <property type="molecule type" value="Genomic_DNA"/>
</dbReference>
<name>A0A6A4HQY9_9AGAR</name>
<evidence type="ECO:0000313" key="1">
    <source>
        <dbReference type="EMBL" id="KAE9399768.1"/>
    </source>
</evidence>
<evidence type="ECO:0000313" key="2">
    <source>
        <dbReference type="Proteomes" id="UP000799118"/>
    </source>
</evidence>
<feature type="non-terminal residue" evidence="1">
    <location>
        <position position="77"/>
    </location>
</feature>
<dbReference type="Proteomes" id="UP000799118">
    <property type="component" value="Unassembled WGS sequence"/>
</dbReference>
<accession>A0A6A4HQY9</accession>
<keyword evidence="2" id="KW-1185">Reference proteome</keyword>